<evidence type="ECO:0000256" key="1">
    <source>
        <dbReference type="SAM" id="SignalP"/>
    </source>
</evidence>
<dbReference type="AlphaFoldDB" id="A0A378U256"/>
<gene>
    <name evidence="2" type="ORF">NCTC11179_02721</name>
</gene>
<name>A0A378U256_MYROD</name>
<accession>A0A378U256</accession>
<dbReference type="InterPro" id="IPR021958">
    <property type="entry name" value="DUF3575"/>
</dbReference>
<dbReference type="InterPro" id="IPR036709">
    <property type="entry name" value="Autotransporte_beta_dom_sf"/>
</dbReference>
<organism evidence="2 3">
    <name type="scientific">Myroides odoratus</name>
    <name type="common">Flavobacterium odoratum</name>
    <dbReference type="NCBI Taxonomy" id="256"/>
    <lineage>
        <taxon>Bacteria</taxon>
        <taxon>Pseudomonadati</taxon>
        <taxon>Bacteroidota</taxon>
        <taxon>Flavobacteriia</taxon>
        <taxon>Flavobacteriales</taxon>
        <taxon>Flavobacteriaceae</taxon>
        <taxon>Myroides</taxon>
    </lineage>
</organism>
<evidence type="ECO:0000313" key="3">
    <source>
        <dbReference type="Proteomes" id="UP000255024"/>
    </source>
</evidence>
<sequence length="185" mass="20860">MKKIIATAFLIGGILGAKAQAVNEVKVNILNAIVVPSIELGYEHFIDHNQSVGLDVHFMDRFSYYHESKSKDQKFNTTSLALNYKFYFGGKNDANGSGYSVSPFIKYRFGNFKEDRFNAEIDGLERVKTDMNSFILGIGFGHKWTMGDSFAIEPFVNVARNFSSEVNDRFSAIEFNAGVMIGYRF</sequence>
<keyword evidence="3" id="KW-1185">Reference proteome</keyword>
<evidence type="ECO:0000313" key="2">
    <source>
        <dbReference type="EMBL" id="STZ69217.1"/>
    </source>
</evidence>
<keyword evidence="1" id="KW-0732">Signal</keyword>
<dbReference type="EMBL" id="UGQL01000002">
    <property type="protein sequence ID" value="STZ69217.1"/>
    <property type="molecule type" value="Genomic_DNA"/>
</dbReference>
<dbReference type="Pfam" id="PF12099">
    <property type="entry name" value="DUF3575"/>
    <property type="match status" value="1"/>
</dbReference>
<feature type="signal peptide" evidence="1">
    <location>
        <begin position="1"/>
        <end position="19"/>
    </location>
</feature>
<protein>
    <recommendedName>
        <fullName evidence="4">DUF3575 domain-containing protein</fullName>
    </recommendedName>
</protein>
<proteinExistence type="predicted"/>
<dbReference type="Proteomes" id="UP000255024">
    <property type="component" value="Unassembled WGS sequence"/>
</dbReference>
<dbReference type="RefSeq" id="WP_115092006.1">
    <property type="nucleotide sequence ID" value="NZ_CP068107.1"/>
</dbReference>
<dbReference type="Gene3D" id="2.40.160.20">
    <property type="match status" value="1"/>
</dbReference>
<dbReference type="SUPFAM" id="SSF103515">
    <property type="entry name" value="Autotransporter"/>
    <property type="match status" value="1"/>
</dbReference>
<feature type="chain" id="PRO_5016888223" description="DUF3575 domain-containing protein" evidence="1">
    <location>
        <begin position="20"/>
        <end position="185"/>
    </location>
</feature>
<evidence type="ECO:0008006" key="4">
    <source>
        <dbReference type="Google" id="ProtNLM"/>
    </source>
</evidence>
<reference evidence="2 3" key="1">
    <citation type="submission" date="2018-06" db="EMBL/GenBank/DDBJ databases">
        <authorList>
            <consortium name="Pathogen Informatics"/>
            <person name="Doyle S."/>
        </authorList>
    </citation>
    <scope>NUCLEOTIDE SEQUENCE [LARGE SCALE GENOMIC DNA]</scope>
    <source>
        <strain evidence="2 3">NCTC11179</strain>
    </source>
</reference>